<accession>A0A0B2PCI7</accession>
<dbReference type="AlphaFoldDB" id="A0A0B2PCI7"/>
<organism evidence="1">
    <name type="scientific">Glycine soja</name>
    <name type="common">Wild soybean</name>
    <dbReference type="NCBI Taxonomy" id="3848"/>
    <lineage>
        <taxon>Eukaryota</taxon>
        <taxon>Viridiplantae</taxon>
        <taxon>Streptophyta</taxon>
        <taxon>Embryophyta</taxon>
        <taxon>Tracheophyta</taxon>
        <taxon>Spermatophyta</taxon>
        <taxon>Magnoliopsida</taxon>
        <taxon>eudicotyledons</taxon>
        <taxon>Gunneridae</taxon>
        <taxon>Pentapetalae</taxon>
        <taxon>rosids</taxon>
        <taxon>fabids</taxon>
        <taxon>Fabales</taxon>
        <taxon>Fabaceae</taxon>
        <taxon>Papilionoideae</taxon>
        <taxon>50 kb inversion clade</taxon>
        <taxon>NPAAA clade</taxon>
        <taxon>indigoferoid/millettioid clade</taxon>
        <taxon>Phaseoleae</taxon>
        <taxon>Glycine</taxon>
        <taxon>Glycine subgen. Soja</taxon>
    </lineage>
</organism>
<dbReference type="EMBL" id="KN668652">
    <property type="protein sequence ID" value="KHN05224.1"/>
    <property type="molecule type" value="Genomic_DNA"/>
</dbReference>
<gene>
    <name evidence="1" type="ORF">glysoja_042842</name>
</gene>
<protein>
    <submittedName>
        <fullName evidence="1">Uncharacterized protein</fullName>
    </submittedName>
</protein>
<sequence>MKKSRINNAYCHMFRDDLLARVRDCIPRVFNLPPTKSCENVVADEILGLLLCRNARHSPLPLPPSFHPIVLLQHGCDGHRSGAVAENQVRHEDGDSEERLNLRIGFFVET</sequence>
<dbReference type="Proteomes" id="UP000053555">
    <property type="component" value="Unassembled WGS sequence"/>
</dbReference>
<name>A0A0B2PCI7_GLYSO</name>
<proteinExistence type="predicted"/>
<evidence type="ECO:0000313" key="1">
    <source>
        <dbReference type="EMBL" id="KHN05224.1"/>
    </source>
</evidence>
<reference evidence="1" key="1">
    <citation type="submission" date="2014-07" db="EMBL/GenBank/DDBJ databases">
        <title>Identification of a novel salt tolerance gene in wild soybean by whole-genome sequencing.</title>
        <authorList>
            <person name="Lam H.-M."/>
            <person name="Qi X."/>
            <person name="Li M.-W."/>
            <person name="Liu X."/>
            <person name="Xie M."/>
            <person name="Ni M."/>
            <person name="Xu X."/>
        </authorList>
    </citation>
    <scope>NUCLEOTIDE SEQUENCE [LARGE SCALE GENOMIC DNA]</scope>
    <source>
        <tissue evidence="1">Root</tissue>
    </source>
</reference>